<evidence type="ECO:0000313" key="3">
    <source>
        <dbReference type="EMBL" id="KAF9585174.1"/>
    </source>
</evidence>
<dbReference type="PANTHER" id="PTHR47751">
    <property type="entry name" value="SUPERFAMILY HYDROLASE, PUTATIVE (AFU_ORTHOLOGUE AFUA_2G16580)-RELATED"/>
    <property type="match status" value="1"/>
</dbReference>
<comment type="caution">
    <text evidence="3">The sequence shown here is derived from an EMBL/GenBank/DDBJ whole genome shotgun (WGS) entry which is preliminary data.</text>
</comment>
<evidence type="ECO:0000313" key="4">
    <source>
        <dbReference type="Proteomes" id="UP000780801"/>
    </source>
</evidence>
<dbReference type="EMBL" id="JAABOA010000237">
    <property type="protein sequence ID" value="KAF9585174.1"/>
    <property type="molecule type" value="Genomic_DNA"/>
</dbReference>
<dbReference type="Proteomes" id="UP000780801">
    <property type="component" value="Unassembled WGS sequence"/>
</dbReference>
<protein>
    <recommendedName>
        <fullName evidence="2">Xaa-Pro dipeptidyl-peptidase-like domain-containing protein</fullName>
    </recommendedName>
</protein>
<reference evidence="3" key="1">
    <citation type="journal article" date="2020" name="Fungal Divers.">
        <title>Resolving the Mortierellaceae phylogeny through synthesis of multi-gene phylogenetics and phylogenomics.</title>
        <authorList>
            <person name="Vandepol N."/>
            <person name="Liber J."/>
            <person name="Desiro A."/>
            <person name="Na H."/>
            <person name="Kennedy M."/>
            <person name="Barry K."/>
            <person name="Grigoriev I.V."/>
            <person name="Miller A.N."/>
            <person name="O'Donnell K."/>
            <person name="Stajich J.E."/>
            <person name="Bonito G."/>
        </authorList>
    </citation>
    <scope>NUCLEOTIDE SEQUENCE</scope>
    <source>
        <strain evidence="3">KOD1015</strain>
    </source>
</reference>
<dbReference type="InterPro" id="IPR029058">
    <property type="entry name" value="AB_hydrolase_fold"/>
</dbReference>
<organism evidence="3 4">
    <name type="scientific">Lunasporangiospora selenospora</name>
    <dbReference type="NCBI Taxonomy" id="979761"/>
    <lineage>
        <taxon>Eukaryota</taxon>
        <taxon>Fungi</taxon>
        <taxon>Fungi incertae sedis</taxon>
        <taxon>Mucoromycota</taxon>
        <taxon>Mortierellomycotina</taxon>
        <taxon>Mortierellomycetes</taxon>
        <taxon>Mortierellales</taxon>
        <taxon>Mortierellaceae</taxon>
        <taxon>Lunasporangiospora</taxon>
    </lineage>
</organism>
<dbReference type="InterPro" id="IPR000383">
    <property type="entry name" value="Xaa-Pro-like_dom"/>
</dbReference>
<proteinExistence type="inferred from homology"/>
<name>A0A9P6KGY4_9FUNG</name>
<dbReference type="AlphaFoldDB" id="A0A9P6KGY4"/>
<dbReference type="InterPro" id="IPR051411">
    <property type="entry name" value="Polyketide_trans_af380"/>
</dbReference>
<gene>
    <name evidence="3" type="ORF">BGW38_003567</name>
</gene>
<accession>A0A9P6KGY4</accession>
<dbReference type="PANTHER" id="PTHR47751:SF1">
    <property type="entry name" value="SUPERFAMILY HYDROLASE, PUTATIVE (AFU_ORTHOLOGUE AFUA_2G16580)-RELATED"/>
    <property type="match status" value="1"/>
</dbReference>
<sequence length="297" mass="32552">MTKTDVSFKSDNLKLAGHLYIPDTYKQGEKLPAIITVHPFGGVKEQTAGVYSKELANHGFITLAFDRRHQGSSEGEPRQLENPEGMTEDVKAAVTFLTLQEQVDPERIGVLGVCAGGGYAVLATSTDYRIKACATVSGVCLGGFIRSIGKEALNAIMVDAGKNRTEVANGGEVRYLPIVTALNEVTPETPELLREGGDYYLTPRGSYKTSINRSAVMGYDRLATFNAFAFADWISPRPLLLIAGDKADTLAFSEEAYKKAKEPKELYLIKDSTHIALYDYRIPDAIPKLAEFYKKNL</sequence>
<dbReference type="OrthoDB" id="2498029at2759"/>
<dbReference type="Pfam" id="PF02129">
    <property type="entry name" value="Peptidase_S15"/>
    <property type="match status" value="1"/>
</dbReference>
<dbReference type="Gene3D" id="1.10.10.800">
    <property type="match status" value="1"/>
</dbReference>
<dbReference type="GO" id="GO:0016787">
    <property type="term" value="F:hydrolase activity"/>
    <property type="evidence" value="ECO:0007669"/>
    <property type="project" value="InterPro"/>
</dbReference>
<comment type="similarity">
    <text evidence="1">Belongs to the polyketide transferase af380 family.</text>
</comment>
<dbReference type="SUPFAM" id="SSF53474">
    <property type="entry name" value="alpha/beta-Hydrolases"/>
    <property type="match status" value="1"/>
</dbReference>
<feature type="domain" description="Xaa-Pro dipeptidyl-peptidase-like" evidence="2">
    <location>
        <begin position="11"/>
        <end position="138"/>
    </location>
</feature>
<evidence type="ECO:0000259" key="2">
    <source>
        <dbReference type="Pfam" id="PF02129"/>
    </source>
</evidence>
<keyword evidence="4" id="KW-1185">Reference proteome</keyword>
<evidence type="ECO:0000256" key="1">
    <source>
        <dbReference type="ARBA" id="ARBA00029464"/>
    </source>
</evidence>
<dbReference type="Gene3D" id="3.40.50.1820">
    <property type="entry name" value="alpha/beta hydrolase"/>
    <property type="match status" value="1"/>
</dbReference>